<evidence type="ECO:0000313" key="3">
    <source>
        <dbReference type="Proteomes" id="UP000184510"/>
    </source>
</evidence>
<keyword evidence="3" id="KW-1185">Reference proteome</keyword>
<feature type="transmembrane region" description="Helical" evidence="1">
    <location>
        <begin position="93"/>
        <end position="113"/>
    </location>
</feature>
<evidence type="ECO:0000313" key="2">
    <source>
        <dbReference type="EMBL" id="SHK42338.1"/>
    </source>
</evidence>
<gene>
    <name evidence="2" type="ORF">SAMN02745181_3786</name>
</gene>
<keyword evidence="1" id="KW-0472">Membrane</keyword>
<dbReference type="InParanoid" id="A0A1M6SCU5"/>
<dbReference type="Proteomes" id="UP000184510">
    <property type="component" value="Unassembled WGS sequence"/>
</dbReference>
<keyword evidence="1" id="KW-1133">Transmembrane helix</keyword>
<keyword evidence="1" id="KW-0812">Transmembrane</keyword>
<dbReference type="RefSeq" id="WP_143185323.1">
    <property type="nucleotide sequence ID" value="NZ_FQYR01000009.1"/>
</dbReference>
<sequence length="122" mass="13962">MQLVLKNSLRYFLLITGALFLMTVLNVVLWDWAVDGRLYHTTGLFRAELEFLNPGYWVTADYELVAELGLERSFKDPGKDQVLQGWSDTKLLVLWWGMVLASIFGALGLAWWLGPRGRKRSA</sequence>
<dbReference type="STRING" id="1123071.SAMN02745181_3786"/>
<dbReference type="EMBL" id="FQYR01000009">
    <property type="protein sequence ID" value="SHK42338.1"/>
    <property type="molecule type" value="Genomic_DNA"/>
</dbReference>
<accession>A0A1M6SCU5</accession>
<evidence type="ECO:0000256" key="1">
    <source>
        <dbReference type="SAM" id="Phobius"/>
    </source>
</evidence>
<organism evidence="2 3">
    <name type="scientific">Rubritalea squalenifaciens DSM 18772</name>
    <dbReference type="NCBI Taxonomy" id="1123071"/>
    <lineage>
        <taxon>Bacteria</taxon>
        <taxon>Pseudomonadati</taxon>
        <taxon>Verrucomicrobiota</taxon>
        <taxon>Verrucomicrobiia</taxon>
        <taxon>Verrucomicrobiales</taxon>
        <taxon>Rubritaleaceae</taxon>
        <taxon>Rubritalea</taxon>
    </lineage>
</organism>
<protein>
    <submittedName>
        <fullName evidence="2">Uncharacterized protein</fullName>
    </submittedName>
</protein>
<reference evidence="2 3" key="1">
    <citation type="submission" date="2016-11" db="EMBL/GenBank/DDBJ databases">
        <authorList>
            <person name="Jaros S."/>
            <person name="Januszkiewicz K."/>
            <person name="Wedrychowicz H."/>
        </authorList>
    </citation>
    <scope>NUCLEOTIDE SEQUENCE [LARGE SCALE GENOMIC DNA]</scope>
    <source>
        <strain evidence="2 3">DSM 18772</strain>
    </source>
</reference>
<name>A0A1M6SCU5_9BACT</name>
<dbReference type="AlphaFoldDB" id="A0A1M6SCU5"/>
<feature type="transmembrane region" description="Helical" evidence="1">
    <location>
        <begin position="12"/>
        <end position="30"/>
    </location>
</feature>
<proteinExistence type="predicted"/>